<sequence length="104" mass="12509">MHIWRVLRRDGFELPNNYIRLESVSRERYDKEHACVKLIQMKLITTSFKSLPYDTTVDTTSYSYYLFLPTYPTIMIPIRNPLSYYSFNKHKQLLLLTTIQPLRT</sequence>
<accession>A0A1Y0AZD0</accession>
<keyword evidence="1" id="KW-0496">Mitochondrion</keyword>
<gene>
    <name evidence="1" type="ORF">AEK19_MT0258</name>
</gene>
<organism evidence="1">
    <name type="scientific">Utricularia reniformis</name>
    <dbReference type="NCBI Taxonomy" id="192314"/>
    <lineage>
        <taxon>Eukaryota</taxon>
        <taxon>Viridiplantae</taxon>
        <taxon>Streptophyta</taxon>
        <taxon>Embryophyta</taxon>
        <taxon>Tracheophyta</taxon>
        <taxon>Spermatophyta</taxon>
        <taxon>Magnoliopsida</taxon>
        <taxon>eudicotyledons</taxon>
        <taxon>Gunneridae</taxon>
        <taxon>Pentapetalae</taxon>
        <taxon>asterids</taxon>
        <taxon>lamiids</taxon>
        <taxon>Lamiales</taxon>
        <taxon>Lentibulariaceae</taxon>
        <taxon>Utricularia</taxon>
    </lineage>
</organism>
<dbReference type="EMBL" id="KY774314">
    <property type="protein sequence ID" value="ART30535.1"/>
    <property type="molecule type" value="Genomic_DNA"/>
</dbReference>
<reference evidence="1" key="1">
    <citation type="submission" date="2017-03" db="EMBL/GenBank/DDBJ databases">
        <title>The mitochondrial genome of the carnivorous plant Utricularia reniformis (Lentibulariaceae): structure, comparative analysis and evolutionary landmarks.</title>
        <authorList>
            <person name="Silva S.R."/>
            <person name="Alvarenga D.O."/>
            <person name="Michael T.P."/>
            <person name="Miranda V.F.O."/>
            <person name="Varani A.M."/>
        </authorList>
    </citation>
    <scope>NUCLEOTIDE SEQUENCE</scope>
</reference>
<dbReference type="AlphaFoldDB" id="A0A1Y0AZD0"/>
<proteinExistence type="predicted"/>
<protein>
    <submittedName>
        <fullName evidence="1">Uncharacterized protein</fullName>
    </submittedName>
</protein>
<name>A0A1Y0AZD0_9LAMI</name>
<evidence type="ECO:0000313" key="1">
    <source>
        <dbReference type="EMBL" id="ART30535.1"/>
    </source>
</evidence>
<geneLocation type="mitochondrion" evidence="1"/>